<reference evidence="4 5" key="1">
    <citation type="submission" date="2017-04" db="EMBL/GenBank/DDBJ databases">
        <authorList>
            <person name="Afonso C.L."/>
            <person name="Miller P.J."/>
            <person name="Scott M.A."/>
            <person name="Spackman E."/>
            <person name="Goraichik I."/>
            <person name="Dimitrov K.M."/>
            <person name="Suarez D.L."/>
            <person name="Swayne D.E."/>
        </authorList>
    </citation>
    <scope>NUCLEOTIDE SEQUENCE [LARGE SCALE GENOMIC DNA]</scope>
    <source>
        <strain evidence="4 5">DSM 26133</strain>
    </source>
</reference>
<organism evidence="4 5">
    <name type="scientific">Reichenbachiella faecimaris</name>
    <dbReference type="NCBI Taxonomy" id="692418"/>
    <lineage>
        <taxon>Bacteria</taxon>
        <taxon>Pseudomonadati</taxon>
        <taxon>Bacteroidota</taxon>
        <taxon>Cytophagia</taxon>
        <taxon>Cytophagales</taxon>
        <taxon>Reichenbachiellaceae</taxon>
        <taxon>Reichenbachiella</taxon>
    </lineage>
</organism>
<dbReference type="Pfam" id="PF03960">
    <property type="entry name" value="ArsC"/>
    <property type="match status" value="1"/>
</dbReference>
<evidence type="ECO:0000256" key="2">
    <source>
        <dbReference type="ARBA" id="ARBA00023002"/>
    </source>
</evidence>
<dbReference type="OrthoDB" id="9808142at2"/>
<comment type="similarity">
    <text evidence="1 3">Belongs to the ArsC family.</text>
</comment>
<gene>
    <name evidence="4" type="ORF">SAMN04488029_1165</name>
</gene>
<dbReference type="Gene3D" id="3.40.30.10">
    <property type="entry name" value="Glutaredoxin"/>
    <property type="match status" value="1"/>
</dbReference>
<dbReference type="RefSeq" id="WP_084371455.1">
    <property type="nucleotide sequence ID" value="NZ_FWYF01000001.1"/>
</dbReference>
<evidence type="ECO:0000256" key="1">
    <source>
        <dbReference type="ARBA" id="ARBA00007198"/>
    </source>
</evidence>
<dbReference type="EMBL" id="FWYF01000001">
    <property type="protein sequence ID" value="SMD32814.1"/>
    <property type="molecule type" value="Genomic_DNA"/>
</dbReference>
<dbReference type="NCBIfam" id="TIGR00014">
    <property type="entry name" value="arsC"/>
    <property type="match status" value="1"/>
</dbReference>
<proteinExistence type="inferred from homology"/>
<name>A0A1W2G8I7_REIFA</name>
<dbReference type="InterPro" id="IPR006660">
    <property type="entry name" value="Arsenate_reductase-like"/>
</dbReference>
<dbReference type="Proteomes" id="UP000192472">
    <property type="component" value="Unassembled WGS sequence"/>
</dbReference>
<sequence>MTKIYHNPRCTKSRQALALLEEKNEQIEIIEYLKSNPTREQITELVAMLGIKPLELIRKSEKIYKEEYKGKELSDKEWIDAMVSNPILIERPVVVKNGKAAIGRPIENVIEILWFD</sequence>
<dbReference type="InterPro" id="IPR006659">
    <property type="entry name" value="Arsenate_reductase"/>
</dbReference>
<evidence type="ECO:0000313" key="5">
    <source>
        <dbReference type="Proteomes" id="UP000192472"/>
    </source>
</evidence>
<dbReference type="GO" id="GO:0008794">
    <property type="term" value="F:arsenate reductase (glutaredoxin) activity"/>
    <property type="evidence" value="ECO:0007669"/>
    <property type="project" value="InterPro"/>
</dbReference>
<evidence type="ECO:0000313" key="4">
    <source>
        <dbReference type="EMBL" id="SMD32814.1"/>
    </source>
</evidence>
<keyword evidence="5" id="KW-1185">Reference proteome</keyword>
<accession>A0A1W2G8I7</accession>
<keyword evidence="2" id="KW-0560">Oxidoreductase</keyword>
<dbReference type="AlphaFoldDB" id="A0A1W2G8I7"/>
<dbReference type="CDD" id="cd03034">
    <property type="entry name" value="ArsC_ArsC"/>
    <property type="match status" value="1"/>
</dbReference>
<dbReference type="PROSITE" id="PS51353">
    <property type="entry name" value="ARSC"/>
    <property type="match status" value="1"/>
</dbReference>
<dbReference type="STRING" id="692418.SAMN04488029_1165"/>
<dbReference type="SUPFAM" id="SSF52833">
    <property type="entry name" value="Thioredoxin-like"/>
    <property type="match status" value="1"/>
</dbReference>
<dbReference type="InterPro" id="IPR036249">
    <property type="entry name" value="Thioredoxin-like_sf"/>
</dbReference>
<protein>
    <submittedName>
        <fullName evidence="4">Arsenate reductase</fullName>
    </submittedName>
</protein>
<evidence type="ECO:0000256" key="3">
    <source>
        <dbReference type="PROSITE-ProRule" id="PRU01282"/>
    </source>
</evidence>
<dbReference type="PANTHER" id="PTHR30041">
    <property type="entry name" value="ARSENATE REDUCTASE"/>
    <property type="match status" value="1"/>
</dbReference>
<dbReference type="PANTHER" id="PTHR30041:SF4">
    <property type="entry name" value="ARSENATE REDUCTASE"/>
    <property type="match status" value="1"/>
</dbReference>